<dbReference type="InterPro" id="IPR050469">
    <property type="entry name" value="Diguanylate_Cyclase"/>
</dbReference>
<feature type="domain" description="GGDEF" evidence="4">
    <location>
        <begin position="258"/>
        <end position="409"/>
    </location>
</feature>
<evidence type="ECO:0000313" key="5">
    <source>
        <dbReference type="EMBL" id="GAA4874284.1"/>
    </source>
</evidence>
<evidence type="ECO:0000256" key="1">
    <source>
        <dbReference type="ARBA" id="ARBA00012528"/>
    </source>
</evidence>
<sequence length="410" mass="45238">MSVSDRTLLVLLLLLCPAALWLPGLTVMYYPEQVFLLQRLPWVTLAAALLLSQVYQQGRLSFLVILSSLMYGLIQLRLQSSLSVPQTELEFWLMGLLGPAIALGLVALPDQGPFHRKGWLAWALLLGSLALLAGLTQATELSLALHEWMRPRAFLFWQMSPAPLLLVLWQLMFACAAWLLYLYRGHSGDMAAMLICASLMLVALGFARPLIAASVFAALGIVLFVLVLQHGHQIAFLDDLTGIPGRRALNLALQRLGRRYTLAMTDIDHFKSFNDTYGHDVGDEVLKLVAARLSRVRGGAQVYRYGGEEFTIVFAGKQPKQCKAYLEAIRQDIAEYPFSVRAHGRDEDSERGRRKRGKGGGESVQITLSFGVACRSSAAPVPERVIKAADTALYAAKKAGRNCIRMARAS</sequence>
<dbReference type="RefSeq" id="WP_345332859.1">
    <property type="nucleotide sequence ID" value="NZ_BAABJZ010000006.1"/>
</dbReference>
<feature type="transmembrane region" description="Helical" evidence="3">
    <location>
        <begin position="36"/>
        <end position="55"/>
    </location>
</feature>
<dbReference type="InterPro" id="IPR043128">
    <property type="entry name" value="Rev_trsase/Diguanyl_cyclase"/>
</dbReference>
<dbReference type="CDD" id="cd01949">
    <property type="entry name" value="GGDEF"/>
    <property type="match status" value="1"/>
</dbReference>
<dbReference type="EC" id="2.7.7.65" evidence="1"/>
<name>A0ABP9EB59_9GAMM</name>
<evidence type="ECO:0000259" key="4">
    <source>
        <dbReference type="PROSITE" id="PS50887"/>
    </source>
</evidence>
<dbReference type="EMBL" id="BAABJZ010000006">
    <property type="protein sequence ID" value="GAA4874284.1"/>
    <property type="molecule type" value="Genomic_DNA"/>
</dbReference>
<keyword evidence="6" id="KW-1185">Reference proteome</keyword>
<dbReference type="InterPro" id="IPR029787">
    <property type="entry name" value="Nucleotide_cyclase"/>
</dbReference>
<evidence type="ECO:0000313" key="6">
    <source>
        <dbReference type="Proteomes" id="UP001499988"/>
    </source>
</evidence>
<dbReference type="PANTHER" id="PTHR45138:SF9">
    <property type="entry name" value="DIGUANYLATE CYCLASE DGCM-RELATED"/>
    <property type="match status" value="1"/>
</dbReference>
<protein>
    <recommendedName>
        <fullName evidence="1">diguanylate cyclase</fullName>
        <ecNumber evidence="1">2.7.7.65</ecNumber>
    </recommendedName>
</protein>
<dbReference type="Pfam" id="PF00990">
    <property type="entry name" value="GGDEF"/>
    <property type="match status" value="2"/>
</dbReference>
<accession>A0ABP9EB59</accession>
<dbReference type="PROSITE" id="PS50887">
    <property type="entry name" value="GGDEF"/>
    <property type="match status" value="1"/>
</dbReference>
<feature type="transmembrane region" description="Helical" evidence="3">
    <location>
        <begin position="164"/>
        <end position="183"/>
    </location>
</feature>
<dbReference type="SMART" id="SM00267">
    <property type="entry name" value="GGDEF"/>
    <property type="match status" value="1"/>
</dbReference>
<keyword evidence="3" id="KW-1133">Transmembrane helix</keyword>
<dbReference type="Gene3D" id="3.30.70.270">
    <property type="match status" value="1"/>
</dbReference>
<gene>
    <name evidence="5" type="ORF">GCM10023333_03970</name>
</gene>
<proteinExistence type="predicted"/>
<comment type="catalytic activity">
    <reaction evidence="2">
        <text>2 GTP = 3',3'-c-di-GMP + 2 diphosphate</text>
        <dbReference type="Rhea" id="RHEA:24898"/>
        <dbReference type="ChEBI" id="CHEBI:33019"/>
        <dbReference type="ChEBI" id="CHEBI:37565"/>
        <dbReference type="ChEBI" id="CHEBI:58805"/>
        <dbReference type="EC" id="2.7.7.65"/>
    </reaction>
</comment>
<dbReference type="Proteomes" id="UP001499988">
    <property type="component" value="Unassembled WGS sequence"/>
</dbReference>
<organism evidence="5 6">
    <name type="scientific">Ferrimonas pelagia</name>
    <dbReference type="NCBI Taxonomy" id="1177826"/>
    <lineage>
        <taxon>Bacteria</taxon>
        <taxon>Pseudomonadati</taxon>
        <taxon>Pseudomonadota</taxon>
        <taxon>Gammaproteobacteria</taxon>
        <taxon>Alteromonadales</taxon>
        <taxon>Ferrimonadaceae</taxon>
        <taxon>Ferrimonas</taxon>
    </lineage>
</organism>
<keyword evidence="3" id="KW-0812">Transmembrane</keyword>
<dbReference type="SUPFAM" id="SSF55073">
    <property type="entry name" value="Nucleotide cyclase"/>
    <property type="match status" value="1"/>
</dbReference>
<feature type="transmembrane region" description="Helical" evidence="3">
    <location>
        <begin position="91"/>
        <end position="108"/>
    </location>
</feature>
<dbReference type="InterPro" id="IPR000160">
    <property type="entry name" value="GGDEF_dom"/>
</dbReference>
<feature type="transmembrane region" description="Helical" evidence="3">
    <location>
        <begin position="212"/>
        <end position="228"/>
    </location>
</feature>
<reference evidence="6" key="1">
    <citation type="journal article" date="2019" name="Int. J. Syst. Evol. Microbiol.">
        <title>The Global Catalogue of Microorganisms (GCM) 10K type strain sequencing project: providing services to taxonomists for standard genome sequencing and annotation.</title>
        <authorList>
            <consortium name="The Broad Institute Genomics Platform"/>
            <consortium name="The Broad Institute Genome Sequencing Center for Infectious Disease"/>
            <person name="Wu L."/>
            <person name="Ma J."/>
        </authorList>
    </citation>
    <scope>NUCLEOTIDE SEQUENCE [LARGE SCALE GENOMIC DNA]</scope>
    <source>
        <strain evidence="6">JCM 18401</strain>
    </source>
</reference>
<dbReference type="PANTHER" id="PTHR45138">
    <property type="entry name" value="REGULATORY COMPONENTS OF SENSORY TRANSDUCTION SYSTEM"/>
    <property type="match status" value="1"/>
</dbReference>
<comment type="caution">
    <text evidence="5">The sequence shown here is derived from an EMBL/GenBank/DDBJ whole genome shotgun (WGS) entry which is preliminary data.</text>
</comment>
<feature type="transmembrane region" description="Helical" evidence="3">
    <location>
        <begin position="120"/>
        <end position="144"/>
    </location>
</feature>
<evidence type="ECO:0000256" key="2">
    <source>
        <dbReference type="ARBA" id="ARBA00034247"/>
    </source>
</evidence>
<feature type="transmembrane region" description="Helical" evidence="3">
    <location>
        <begin position="62"/>
        <end position="79"/>
    </location>
</feature>
<dbReference type="NCBIfam" id="TIGR00254">
    <property type="entry name" value="GGDEF"/>
    <property type="match status" value="1"/>
</dbReference>
<evidence type="ECO:0000256" key="3">
    <source>
        <dbReference type="SAM" id="Phobius"/>
    </source>
</evidence>
<keyword evidence="3" id="KW-0472">Membrane</keyword>